<keyword evidence="4" id="KW-1185">Reference proteome</keyword>
<name>A0ABP7UVE7_9ACTN</name>
<feature type="compositionally biased region" description="Low complexity" evidence="1">
    <location>
        <begin position="101"/>
        <end position="119"/>
    </location>
</feature>
<evidence type="ECO:0000259" key="2">
    <source>
        <dbReference type="Pfam" id="PF03466"/>
    </source>
</evidence>
<dbReference type="SUPFAM" id="SSF53850">
    <property type="entry name" value="Periplasmic binding protein-like II"/>
    <property type="match status" value="1"/>
</dbReference>
<evidence type="ECO:0000313" key="3">
    <source>
        <dbReference type="EMBL" id="GAA4053120.1"/>
    </source>
</evidence>
<feature type="region of interest" description="Disordered" evidence="1">
    <location>
        <begin position="97"/>
        <end position="151"/>
    </location>
</feature>
<protein>
    <recommendedName>
        <fullName evidence="2">LysR substrate-binding domain-containing protein</fullName>
    </recommendedName>
</protein>
<feature type="domain" description="LysR substrate-binding" evidence="2">
    <location>
        <begin position="2"/>
        <end position="130"/>
    </location>
</feature>
<dbReference type="Proteomes" id="UP001499984">
    <property type="component" value="Unassembled WGS sequence"/>
</dbReference>
<evidence type="ECO:0000256" key="1">
    <source>
        <dbReference type="SAM" id="MobiDB-lite"/>
    </source>
</evidence>
<gene>
    <name evidence="3" type="ORF">GCM10022233_25310</name>
</gene>
<dbReference type="InterPro" id="IPR005119">
    <property type="entry name" value="LysR_subst-bd"/>
</dbReference>
<dbReference type="EMBL" id="BAAAZY010000008">
    <property type="protein sequence ID" value="GAA4053120.1"/>
    <property type="molecule type" value="Genomic_DNA"/>
</dbReference>
<sequence>MPLADEEYVLVAAPQWTPRTGGAPAPDALCARLKDVPLVTHAEDLPIVRRCWRLVLGKQLTAQAAVTVPNLYAVVSAVAAAAGYSVLPRSLCQDHLAAETPGRPARPGEGPAQHAVPRAAARRRRQPRRPPRRRHPPPGRARPVGTRFRTP</sequence>
<comment type="caution">
    <text evidence="3">The sequence shown here is derived from an EMBL/GenBank/DDBJ whole genome shotgun (WGS) entry which is preliminary data.</text>
</comment>
<dbReference type="Pfam" id="PF03466">
    <property type="entry name" value="LysR_substrate"/>
    <property type="match status" value="1"/>
</dbReference>
<organism evidence="3 4">
    <name type="scientific">Streptomyces shaanxiensis</name>
    <dbReference type="NCBI Taxonomy" id="653357"/>
    <lineage>
        <taxon>Bacteria</taxon>
        <taxon>Bacillati</taxon>
        <taxon>Actinomycetota</taxon>
        <taxon>Actinomycetes</taxon>
        <taxon>Kitasatosporales</taxon>
        <taxon>Streptomycetaceae</taxon>
        <taxon>Streptomyces</taxon>
    </lineage>
</organism>
<accession>A0ABP7UVE7</accession>
<feature type="compositionally biased region" description="Basic residues" evidence="1">
    <location>
        <begin position="120"/>
        <end position="137"/>
    </location>
</feature>
<dbReference type="RefSeq" id="WP_345011831.1">
    <property type="nucleotide sequence ID" value="NZ_BAAAZY010000008.1"/>
</dbReference>
<evidence type="ECO:0000313" key="4">
    <source>
        <dbReference type="Proteomes" id="UP001499984"/>
    </source>
</evidence>
<dbReference type="Gene3D" id="3.40.190.10">
    <property type="entry name" value="Periplasmic binding protein-like II"/>
    <property type="match status" value="1"/>
</dbReference>
<reference evidence="4" key="1">
    <citation type="journal article" date="2019" name="Int. J. Syst. Evol. Microbiol.">
        <title>The Global Catalogue of Microorganisms (GCM) 10K type strain sequencing project: providing services to taxonomists for standard genome sequencing and annotation.</title>
        <authorList>
            <consortium name="The Broad Institute Genomics Platform"/>
            <consortium name="The Broad Institute Genome Sequencing Center for Infectious Disease"/>
            <person name="Wu L."/>
            <person name="Ma J."/>
        </authorList>
    </citation>
    <scope>NUCLEOTIDE SEQUENCE [LARGE SCALE GENOMIC DNA]</scope>
    <source>
        <strain evidence="4">JCM 16925</strain>
    </source>
</reference>
<proteinExistence type="predicted"/>